<proteinExistence type="predicted"/>
<organism evidence="1 2">
    <name type="scientific">Eleginops maclovinus</name>
    <name type="common">Patagonian blennie</name>
    <name type="synonym">Eleginus maclovinus</name>
    <dbReference type="NCBI Taxonomy" id="56733"/>
    <lineage>
        <taxon>Eukaryota</taxon>
        <taxon>Metazoa</taxon>
        <taxon>Chordata</taxon>
        <taxon>Craniata</taxon>
        <taxon>Vertebrata</taxon>
        <taxon>Euteleostomi</taxon>
        <taxon>Actinopterygii</taxon>
        <taxon>Neopterygii</taxon>
        <taxon>Teleostei</taxon>
        <taxon>Neoteleostei</taxon>
        <taxon>Acanthomorphata</taxon>
        <taxon>Eupercaria</taxon>
        <taxon>Perciformes</taxon>
        <taxon>Notothenioidei</taxon>
        <taxon>Eleginopidae</taxon>
        <taxon>Eleginops</taxon>
    </lineage>
</organism>
<reference evidence="1 2" key="1">
    <citation type="journal article" date="2023" name="Genes (Basel)">
        <title>Chromosome-Level Genome Assembly and Circadian Gene Repertoire of the Patagonia Blennie Eleginops maclovinus-The Closest Ancestral Proxy of Antarctic Cryonotothenioids.</title>
        <authorList>
            <person name="Cheng C.C."/>
            <person name="Rivera-Colon A.G."/>
            <person name="Minhas B.F."/>
            <person name="Wilson L."/>
            <person name="Rayamajhi N."/>
            <person name="Vargas-Chacoff L."/>
            <person name="Catchen J.M."/>
        </authorList>
    </citation>
    <scope>NUCLEOTIDE SEQUENCE [LARGE SCALE GENOMIC DNA]</scope>
    <source>
        <strain evidence="1">JMC-PN-2008</strain>
    </source>
</reference>
<dbReference type="Proteomes" id="UP001346869">
    <property type="component" value="Unassembled WGS sequence"/>
</dbReference>
<sequence>MERATVVHRFQLGPASSMMNASSLSGSFHEEGKRGKQQSNTHLAVEGHPIVSSYRCFTLAAGWLPPGPTGVVTTEGWPRSHGHRLSLLFMAQARLTAAPEMGNIAHLAGLLGAVMPQRPALWQAINVPRERQRESD</sequence>
<reference evidence="1 2" key="2">
    <citation type="journal article" date="2023" name="Mol. Biol. Evol.">
        <title>Genomics of Secondarily Temperate Adaptation in the Only Non-Antarctic Icefish.</title>
        <authorList>
            <person name="Rivera-Colon A.G."/>
            <person name="Rayamajhi N."/>
            <person name="Minhas B.F."/>
            <person name="Madrigal G."/>
            <person name="Bilyk K.T."/>
            <person name="Yoon V."/>
            <person name="Hune M."/>
            <person name="Gregory S."/>
            <person name="Cheng C.H.C."/>
            <person name="Catchen J.M."/>
        </authorList>
    </citation>
    <scope>NUCLEOTIDE SEQUENCE [LARGE SCALE GENOMIC DNA]</scope>
    <source>
        <strain evidence="1">JMC-PN-2008</strain>
    </source>
</reference>
<evidence type="ECO:0000313" key="1">
    <source>
        <dbReference type="EMBL" id="KAK5871668.1"/>
    </source>
</evidence>
<comment type="caution">
    <text evidence="1">The sequence shown here is derived from an EMBL/GenBank/DDBJ whole genome shotgun (WGS) entry which is preliminary data.</text>
</comment>
<dbReference type="AlphaFoldDB" id="A0AAN7XX67"/>
<name>A0AAN7XX67_ELEMC</name>
<evidence type="ECO:0000313" key="2">
    <source>
        <dbReference type="Proteomes" id="UP001346869"/>
    </source>
</evidence>
<keyword evidence="2" id="KW-1185">Reference proteome</keyword>
<protein>
    <submittedName>
        <fullName evidence="1">Uncharacterized protein</fullName>
    </submittedName>
</protein>
<dbReference type="EMBL" id="JAUZQC010000005">
    <property type="protein sequence ID" value="KAK5871668.1"/>
    <property type="molecule type" value="Genomic_DNA"/>
</dbReference>
<gene>
    <name evidence="1" type="ORF">PBY51_004533</name>
</gene>
<accession>A0AAN7XX67</accession>